<dbReference type="InterPro" id="IPR016181">
    <property type="entry name" value="Acyl_CoA_acyltransferase"/>
</dbReference>
<dbReference type="Proteomes" id="UP000318693">
    <property type="component" value="Unassembled WGS sequence"/>
</dbReference>
<dbReference type="InterPro" id="IPR000182">
    <property type="entry name" value="GNAT_dom"/>
</dbReference>
<dbReference type="GO" id="GO:0016747">
    <property type="term" value="F:acyltransferase activity, transferring groups other than amino-acyl groups"/>
    <property type="evidence" value="ECO:0007669"/>
    <property type="project" value="InterPro"/>
</dbReference>
<accession>A0A552WQA6</accession>
<dbReference type="PANTHER" id="PTHR43792">
    <property type="entry name" value="GNAT FAMILY, PUTATIVE (AFU_ORTHOLOGUE AFUA_3G00765)-RELATED-RELATED"/>
    <property type="match status" value="1"/>
</dbReference>
<feature type="domain" description="N-acetyltransferase" evidence="1">
    <location>
        <begin position="16"/>
        <end position="184"/>
    </location>
</feature>
<evidence type="ECO:0000259" key="1">
    <source>
        <dbReference type="PROSITE" id="PS51186"/>
    </source>
</evidence>
<dbReference type="AlphaFoldDB" id="A0A552WQA6"/>
<dbReference type="InterPro" id="IPR051531">
    <property type="entry name" value="N-acetyltransferase"/>
</dbReference>
<dbReference type="Gene3D" id="3.40.630.30">
    <property type="match status" value="1"/>
</dbReference>
<evidence type="ECO:0000313" key="2">
    <source>
        <dbReference type="EMBL" id="TRW44956.1"/>
    </source>
</evidence>
<organism evidence="2 3">
    <name type="scientific">Georgenia yuyongxinii</name>
    <dbReference type="NCBI Taxonomy" id="2589797"/>
    <lineage>
        <taxon>Bacteria</taxon>
        <taxon>Bacillati</taxon>
        <taxon>Actinomycetota</taxon>
        <taxon>Actinomycetes</taxon>
        <taxon>Micrococcales</taxon>
        <taxon>Bogoriellaceae</taxon>
        <taxon>Georgenia</taxon>
    </lineage>
</organism>
<dbReference type="RefSeq" id="WP_143418692.1">
    <property type="nucleotide sequence ID" value="NZ_VJXR01000032.1"/>
</dbReference>
<dbReference type="PROSITE" id="PS51186">
    <property type="entry name" value="GNAT"/>
    <property type="match status" value="1"/>
</dbReference>
<dbReference type="SUPFAM" id="SSF55729">
    <property type="entry name" value="Acyl-CoA N-acyltransferases (Nat)"/>
    <property type="match status" value="1"/>
</dbReference>
<keyword evidence="2" id="KW-0808">Transferase</keyword>
<comment type="caution">
    <text evidence="2">The sequence shown here is derived from an EMBL/GenBank/DDBJ whole genome shotgun (WGS) entry which is preliminary data.</text>
</comment>
<proteinExistence type="predicted"/>
<keyword evidence="3" id="KW-1185">Reference proteome</keyword>
<dbReference type="Pfam" id="PF13302">
    <property type="entry name" value="Acetyltransf_3"/>
    <property type="match status" value="1"/>
</dbReference>
<gene>
    <name evidence="2" type="ORF">FJ693_11645</name>
</gene>
<dbReference type="PANTHER" id="PTHR43792:SF1">
    <property type="entry name" value="N-ACETYLTRANSFERASE DOMAIN-CONTAINING PROTEIN"/>
    <property type="match status" value="1"/>
</dbReference>
<dbReference type="EMBL" id="VJXR01000032">
    <property type="protein sequence ID" value="TRW44956.1"/>
    <property type="molecule type" value="Genomic_DNA"/>
</dbReference>
<reference evidence="2 3" key="1">
    <citation type="submission" date="2019-07" db="EMBL/GenBank/DDBJ databases">
        <title>Georgenia wutianyii sp. nov. and Georgenia *** sp. nov. isolated from plateau pika (Ochotona curzoniae) in the Qinghai-Tibet plateau of China.</title>
        <authorList>
            <person name="Tian Z."/>
        </authorList>
    </citation>
    <scope>NUCLEOTIDE SEQUENCE [LARGE SCALE GENOMIC DNA]</scope>
    <source>
        <strain evidence="2 3">Z446</strain>
    </source>
</reference>
<sequence length="193" mass="21632">MANLASVSWPVRTARLAIRPATADDIVATWAYRRLDEVNRWITRAPATLEEYGAQFVDPDRLANTLVIERDGQVIGDLMLSVEDAWAQAEVADQATGVQAELGWSLHPHHAGRGYATEAVRALIRLCFEGLGLRRLTASCFAANEASWRLMERVGMRREAYTIRDSLHRSGTWLDGLTYALLADEWRGERPPD</sequence>
<protein>
    <submittedName>
        <fullName evidence="2">GNAT family N-acetyltransferase</fullName>
    </submittedName>
</protein>
<name>A0A552WQA6_9MICO</name>
<evidence type="ECO:0000313" key="3">
    <source>
        <dbReference type="Proteomes" id="UP000318693"/>
    </source>
</evidence>